<evidence type="ECO:0000256" key="4">
    <source>
        <dbReference type="ARBA" id="ARBA00022692"/>
    </source>
</evidence>
<evidence type="ECO:0000313" key="11">
    <source>
        <dbReference type="Proteomes" id="UP000087171"/>
    </source>
</evidence>
<reference evidence="12" key="2">
    <citation type="submission" date="2025-08" db="UniProtKB">
        <authorList>
            <consortium name="RefSeq"/>
        </authorList>
    </citation>
    <scope>IDENTIFICATION</scope>
    <source>
        <tissue evidence="12">Etiolated seedlings</tissue>
    </source>
</reference>
<dbReference type="PaxDb" id="3827-XP_004489086.1"/>
<dbReference type="OrthoDB" id="26525at2759"/>
<evidence type="ECO:0000256" key="6">
    <source>
        <dbReference type="ARBA" id="ARBA00022989"/>
    </source>
</evidence>
<dbReference type="SMART" id="SM00054">
    <property type="entry name" value="EFh"/>
    <property type="match status" value="3"/>
</dbReference>
<dbReference type="Gene3D" id="1.10.238.10">
    <property type="entry name" value="EF-hand"/>
    <property type="match status" value="1"/>
</dbReference>
<protein>
    <submittedName>
        <fullName evidence="12">Sodium/calcium exchanger NCL1-like isoform X1</fullName>
    </submittedName>
</protein>
<evidence type="ECO:0000256" key="7">
    <source>
        <dbReference type="ARBA" id="ARBA00023065"/>
    </source>
</evidence>
<dbReference type="SUPFAM" id="SSF47473">
    <property type="entry name" value="EF-hand"/>
    <property type="match status" value="1"/>
</dbReference>
<keyword evidence="6 9" id="KW-1133">Transmembrane helix</keyword>
<dbReference type="InterPro" id="IPR002048">
    <property type="entry name" value="EF_hand_dom"/>
</dbReference>
<feature type="transmembrane region" description="Helical" evidence="9">
    <location>
        <begin position="277"/>
        <end position="298"/>
    </location>
</feature>
<evidence type="ECO:0000256" key="1">
    <source>
        <dbReference type="ARBA" id="ARBA00004127"/>
    </source>
</evidence>
<proteinExistence type="predicted"/>
<dbReference type="GO" id="GO:0006874">
    <property type="term" value="P:intracellular calcium ion homeostasis"/>
    <property type="evidence" value="ECO:0007669"/>
    <property type="project" value="TreeGrafter"/>
</dbReference>
<keyword evidence="11" id="KW-1185">Reference proteome</keyword>
<keyword evidence="3" id="KW-0050">Antiport</keyword>
<reference evidence="11" key="1">
    <citation type="journal article" date="2013" name="Nat. Biotechnol.">
        <title>Draft genome sequence of chickpea (Cicer arietinum) provides a resource for trait improvement.</title>
        <authorList>
            <person name="Varshney R.K."/>
            <person name="Song C."/>
            <person name="Saxena R.K."/>
            <person name="Azam S."/>
            <person name="Yu S."/>
            <person name="Sharpe A.G."/>
            <person name="Cannon S."/>
            <person name="Baek J."/>
            <person name="Rosen B.D."/>
            <person name="Tar'an B."/>
            <person name="Millan T."/>
            <person name="Zhang X."/>
            <person name="Ramsay L.D."/>
            <person name="Iwata A."/>
            <person name="Wang Y."/>
            <person name="Nelson W."/>
            <person name="Farmer A.D."/>
            <person name="Gaur P.M."/>
            <person name="Soderlund C."/>
            <person name="Penmetsa R.V."/>
            <person name="Xu C."/>
            <person name="Bharti A.K."/>
            <person name="He W."/>
            <person name="Winter P."/>
            <person name="Zhao S."/>
            <person name="Hane J.K."/>
            <person name="Carrasquilla-Garcia N."/>
            <person name="Condie J.A."/>
            <person name="Upadhyaya H.D."/>
            <person name="Luo M.C."/>
            <person name="Thudi M."/>
            <person name="Gowda C.L."/>
            <person name="Singh N.P."/>
            <person name="Lichtenzveig J."/>
            <person name="Gali K.K."/>
            <person name="Rubio J."/>
            <person name="Nadarajan N."/>
            <person name="Dolezel J."/>
            <person name="Bansal K.C."/>
            <person name="Xu X."/>
            <person name="Edwards D."/>
            <person name="Zhang G."/>
            <person name="Kahl G."/>
            <person name="Gil J."/>
            <person name="Singh K.B."/>
            <person name="Datta S.K."/>
            <person name="Jackson S.A."/>
            <person name="Wang J."/>
            <person name="Cook D.R."/>
        </authorList>
    </citation>
    <scope>NUCLEOTIDE SEQUENCE [LARGE SCALE GENOMIC DNA]</scope>
    <source>
        <strain evidence="11">cv. CDC Frontier</strain>
    </source>
</reference>
<dbReference type="PROSITE" id="PS50222">
    <property type="entry name" value="EF_HAND_2"/>
    <property type="match status" value="3"/>
</dbReference>
<dbReference type="PROSITE" id="PS00018">
    <property type="entry name" value="EF_HAND_1"/>
    <property type="match status" value="3"/>
</dbReference>
<keyword evidence="5" id="KW-0106">Calcium</keyword>
<keyword evidence="4 9" id="KW-0812">Transmembrane</keyword>
<accession>A0A3Q7XUH3</accession>
<comment type="subcellular location">
    <subcellularLocation>
        <location evidence="1">Endomembrane system</location>
        <topology evidence="1">Multi-pass membrane protein</topology>
    </subcellularLocation>
</comment>
<dbReference type="AlphaFoldDB" id="A0A3Q7XUH3"/>
<evidence type="ECO:0000313" key="12">
    <source>
        <dbReference type="RefSeq" id="XP_027191848.1"/>
    </source>
</evidence>
<feature type="domain" description="EF-hand" evidence="10">
    <location>
        <begin position="1"/>
        <end position="28"/>
    </location>
</feature>
<feature type="transmembrane region" description="Helical" evidence="9">
    <location>
        <begin position="331"/>
        <end position="351"/>
    </location>
</feature>
<feature type="transmembrane region" description="Helical" evidence="9">
    <location>
        <begin position="305"/>
        <end position="325"/>
    </location>
</feature>
<organism evidence="11 12">
    <name type="scientific">Cicer arietinum</name>
    <name type="common">Chickpea</name>
    <name type="synonym">Garbanzo</name>
    <dbReference type="NCBI Taxonomy" id="3827"/>
    <lineage>
        <taxon>Eukaryota</taxon>
        <taxon>Viridiplantae</taxon>
        <taxon>Streptophyta</taxon>
        <taxon>Embryophyta</taxon>
        <taxon>Tracheophyta</taxon>
        <taxon>Spermatophyta</taxon>
        <taxon>Magnoliopsida</taxon>
        <taxon>eudicotyledons</taxon>
        <taxon>Gunneridae</taxon>
        <taxon>Pentapetalae</taxon>
        <taxon>rosids</taxon>
        <taxon>fabids</taxon>
        <taxon>Fabales</taxon>
        <taxon>Fabaceae</taxon>
        <taxon>Papilionoideae</taxon>
        <taxon>50 kb inversion clade</taxon>
        <taxon>NPAAA clade</taxon>
        <taxon>Hologalegina</taxon>
        <taxon>IRL clade</taxon>
        <taxon>Cicereae</taxon>
        <taxon>Cicer</taxon>
    </lineage>
</organism>
<evidence type="ECO:0000256" key="3">
    <source>
        <dbReference type="ARBA" id="ARBA00022449"/>
    </source>
</evidence>
<dbReference type="Pfam" id="PF13499">
    <property type="entry name" value="EF-hand_7"/>
    <property type="match status" value="1"/>
</dbReference>
<dbReference type="InterPro" id="IPR004713">
    <property type="entry name" value="CaH_exchang"/>
</dbReference>
<dbReference type="InterPro" id="IPR011992">
    <property type="entry name" value="EF-hand-dom_pair"/>
</dbReference>
<dbReference type="InterPro" id="IPR004837">
    <property type="entry name" value="NaCa_Exmemb"/>
</dbReference>
<feature type="domain" description="EF-hand" evidence="10">
    <location>
        <begin position="130"/>
        <end position="165"/>
    </location>
</feature>
<evidence type="ECO:0000256" key="8">
    <source>
        <dbReference type="ARBA" id="ARBA00023136"/>
    </source>
</evidence>
<dbReference type="KEGG" id="cam:140918601"/>
<keyword evidence="7" id="KW-0406">Ion transport</keyword>
<evidence type="ECO:0000256" key="9">
    <source>
        <dbReference type="SAM" id="Phobius"/>
    </source>
</evidence>
<dbReference type="GO" id="GO:0015369">
    <property type="term" value="F:calcium:proton antiporter activity"/>
    <property type="evidence" value="ECO:0007669"/>
    <property type="project" value="TreeGrafter"/>
</dbReference>
<dbReference type="PANTHER" id="PTHR31503:SF79">
    <property type="entry name" value="CALCIUM-BINDING EF-HAND PROTEIN"/>
    <property type="match status" value="1"/>
</dbReference>
<dbReference type="PANTHER" id="PTHR31503">
    <property type="entry name" value="VACUOLAR CALCIUM ION TRANSPORTER"/>
    <property type="match status" value="1"/>
</dbReference>
<name>A0A3Q7XUH3_CICAR</name>
<dbReference type="GO" id="GO:0016020">
    <property type="term" value="C:membrane"/>
    <property type="evidence" value="ECO:0007669"/>
    <property type="project" value="InterPro"/>
</dbReference>
<evidence type="ECO:0000259" key="10">
    <source>
        <dbReference type="PROSITE" id="PS50222"/>
    </source>
</evidence>
<feature type="transmembrane region" description="Helical" evidence="9">
    <location>
        <begin position="199"/>
        <end position="220"/>
    </location>
</feature>
<dbReference type="Pfam" id="PF01699">
    <property type="entry name" value="Na_Ca_ex"/>
    <property type="match status" value="1"/>
</dbReference>
<dbReference type="GO" id="GO:0012505">
    <property type="term" value="C:endomembrane system"/>
    <property type="evidence" value="ECO:0007669"/>
    <property type="project" value="UniProtKB-SubCell"/>
</dbReference>
<dbReference type="GO" id="GO:0005509">
    <property type="term" value="F:calcium ion binding"/>
    <property type="evidence" value="ECO:0007669"/>
    <property type="project" value="InterPro"/>
</dbReference>
<feature type="transmembrane region" description="Helical" evidence="9">
    <location>
        <begin position="232"/>
        <end position="250"/>
    </location>
</feature>
<keyword evidence="2" id="KW-0813">Transport</keyword>
<feature type="domain" description="EF-hand" evidence="10">
    <location>
        <begin position="91"/>
        <end position="126"/>
    </location>
</feature>
<sequence>MLKVFDKNGDQVITKEEFVDGLTEYINQTKHALDRQYLPKESMNKMYQTFIKPWIEHVRKERELKGHLISGVLNHAQNDMVGRMLKDDGTPDKDAIKRLFEEVDSNSDKHVSRIELEKVVKDIQFGKVVDAEEAVTKLLQDLDVNRDDEISENEFVDGFTKWIHSNSNKTASSKSSSHGTHQTWEDVEKVMEENQSKGVSAWLEAIAYVVLGITMLSLLAEPLIASVQKFSEYAGISSFFVSFILVPLATNFREATSAIKEASHKKSSNTSHTMYEIYGAVFMNNILGFVVISILIYMRDIAWEFSADVLVVAIVCIVMGLAATFRNTFPLWTSFPAYLLYLLSLLLVFVLKDVLNYV</sequence>
<evidence type="ECO:0000256" key="5">
    <source>
        <dbReference type="ARBA" id="ARBA00022837"/>
    </source>
</evidence>
<keyword evidence="8 9" id="KW-0472">Membrane</keyword>
<dbReference type="InterPro" id="IPR018247">
    <property type="entry name" value="EF_Hand_1_Ca_BS"/>
</dbReference>
<evidence type="ECO:0000256" key="2">
    <source>
        <dbReference type="ARBA" id="ARBA00022448"/>
    </source>
</evidence>
<dbReference type="Proteomes" id="UP000087171">
    <property type="component" value="Chromosome Ca1"/>
</dbReference>
<gene>
    <name evidence="12" type="primary">LOC101490110</name>
</gene>
<dbReference type="RefSeq" id="XP_027191848.1">
    <property type="nucleotide sequence ID" value="XM_027336047.1"/>
</dbReference>